<keyword evidence="5" id="KW-1185">Reference proteome</keyword>
<keyword evidence="2" id="KW-0564">Palmitate</keyword>
<protein>
    <recommendedName>
        <fullName evidence="2">Phospholipid scramblase</fullName>
    </recommendedName>
</protein>
<evidence type="ECO:0000313" key="4">
    <source>
        <dbReference type="EMBL" id="RZC36216.1"/>
    </source>
</evidence>
<comment type="similarity">
    <text evidence="1 2">Belongs to the phospholipid scramblase family.</text>
</comment>
<comment type="function">
    <text evidence="2">May mediate accelerated ATP-independent bidirectional transbilayer migration of phospholipids upon binding calcium ions that results in a loss of phospholipid asymmetry in the plasma membrane.</text>
</comment>
<evidence type="ECO:0000313" key="5">
    <source>
        <dbReference type="Proteomes" id="UP000292052"/>
    </source>
</evidence>
<feature type="compositionally biased region" description="Polar residues" evidence="3">
    <location>
        <begin position="31"/>
        <end position="41"/>
    </location>
</feature>
<dbReference type="SUPFAM" id="SSF54518">
    <property type="entry name" value="Tubby C-terminal domain-like"/>
    <property type="match status" value="1"/>
</dbReference>
<dbReference type="GO" id="GO:0017128">
    <property type="term" value="F:phospholipid scramblase activity"/>
    <property type="evidence" value="ECO:0007669"/>
    <property type="project" value="InterPro"/>
</dbReference>
<keyword evidence="2" id="KW-0449">Lipoprotein</keyword>
<evidence type="ECO:0000256" key="1">
    <source>
        <dbReference type="ARBA" id="ARBA00005350"/>
    </source>
</evidence>
<comment type="cofactor">
    <cofactor evidence="2">
        <name>Ca(2+)</name>
        <dbReference type="ChEBI" id="CHEBI:29108"/>
    </cofactor>
</comment>
<feature type="region of interest" description="Disordered" evidence="3">
    <location>
        <begin position="1"/>
        <end position="54"/>
    </location>
</feature>
<evidence type="ECO:0000256" key="3">
    <source>
        <dbReference type="SAM" id="MobiDB-lite"/>
    </source>
</evidence>
<feature type="compositionally biased region" description="Low complexity" evidence="3">
    <location>
        <begin position="13"/>
        <end position="28"/>
    </location>
</feature>
<name>A0A482VU16_ASBVE</name>
<gene>
    <name evidence="4" type="ORF">BDFB_005713</name>
</gene>
<dbReference type="InterPro" id="IPR025659">
    <property type="entry name" value="Tubby-like_C"/>
</dbReference>
<dbReference type="PANTHER" id="PTHR23248:SF9">
    <property type="entry name" value="PHOSPHOLIPID SCRAMBLASE"/>
    <property type="match status" value="1"/>
</dbReference>
<dbReference type="AlphaFoldDB" id="A0A482VU16"/>
<keyword evidence="2" id="KW-0106">Calcium</keyword>
<dbReference type="OrthoDB" id="191150at2759"/>
<dbReference type="PANTHER" id="PTHR23248">
    <property type="entry name" value="PHOSPHOLIPID SCRAMBLASE-RELATED"/>
    <property type="match status" value="1"/>
</dbReference>
<comment type="caution">
    <text evidence="4">The sequence shown here is derived from an EMBL/GenBank/DDBJ whole genome shotgun (WGS) entry which is preliminary data.</text>
</comment>
<dbReference type="EMBL" id="QDEB01064064">
    <property type="protein sequence ID" value="RZC36216.1"/>
    <property type="molecule type" value="Genomic_DNA"/>
</dbReference>
<dbReference type="GO" id="GO:0005886">
    <property type="term" value="C:plasma membrane"/>
    <property type="evidence" value="ECO:0007669"/>
    <property type="project" value="TreeGrafter"/>
</dbReference>
<reference evidence="4 5" key="1">
    <citation type="submission" date="2017-03" db="EMBL/GenBank/DDBJ databases">
        <title>Genome of the blue death feigning beetle - Asbolus verrucosus.</title>
        <authorList>
            <person name="Rider S.D."/>
        </authorList>
    </citation>
    <scope>NUCLEOTIDE SEQUENCE [LARGE SCALE GENOMIC DNA]</scope>
    <source>
        <strain evidence="4">Butters</strain>
        <tissue evidence="4">Head and leg muscle</tissue>
    </source>
</reference>
<evidence type="ECO:0000256" key="2">
    <source>
        <dbReference type="RuleBase" id="RU363116"/>
    </source>
</evidence>
<dbReference type="InterPro" id="IPR005552">
    <property type="entry name" value="Scramblase"/>
</dbReference>
<accession>A0A482VU16</accession>
<sequence length="275" mass="31395">MAKESRRTGRGRGQQSPSQGPSRAPPASLQDLPSSVVSQATGRRKTLGRWMEPPARPRYCPQGFELLISLDQLLIYRDIESMVVISDYEDVNTYSVVNKFGQKIYRAVEDSKPWTRQLHGSRRAFRVSVVNRFGFEVMHIQRPYGCDCCWPYFSNRIEVTASQNIRVGSIMQDWSCCRRNFAVRDVNGETVLRIRGPWYGYRTGKFEIMSPDGCRPVGKISKYWSVNCKDVESGGDILGVTFPRNLNVRLKAVILGACFLVDLVYFEPRISCCKR</sequence>
<dbReference type="Proteomes" id="UP000292052">
    <property type="component" value="Unassembled WGS sequence"/>
</dbReference>
<dbReference type="Pfam" id="PF03803">
    <property type="entry name" value="Scramblase"/>
    <property type="match status" value="1"/>
</dbReference>
<organism evidence="4 5">
    <name type="scientific">Asbolus verrucosus</name>
    <name type="common">Desert ironclad beetle</name>
    <dbReference type="NCBI Taxonomy" id="1661398"/>
    <lineage>
        <taxon>Eukaryota</taxon>
        <taxon>Metazoa</taxon>
        <taxon>Ecdysozoa</taxon>
        <taxon>Arthropoda</taxon>
        <taxon>Hexapoda</taxon>
        <taxon>Insecta</taxon>
        <taxon>Pterygota</taxon>
        <taxon>Neoptera</taxon>
        <taxon>Endopterygota</taxon>
        <taxon>Coleoptera</taxon>
        <taxon>Polyphaga</taxon>
        <taxon>Cucujiformia</taxon>
        <taxon>Tenebrionidae</taxon>
        <taxon>Pimeliinae</taxon>
        <taxon>Asbolus</taxon>
    </lineage>
</organism>
<proteinExistence type="inferred from homology"/>